<protein>
    <recommendedName>
        <fullName evidence="7">T-box transcription factor T</fullName>
    </recommendedName>
    <alternativeName>
        <fullName evidence="8">Brachyury protein</fullName>
    </alternativeName>
    <alternativeName>
        <fullName evidence="9">Protein T</fullName>
    </alternativeName>
</protein>
<evidence type="ECO:0000256" key="11">
    <source>
        <dbReference type="SAM" id="MobiDB-lite"/>
    </source>
</evidence>
<evidence type="ECO:0000259" key="13">
    <source>
        <dbReference type="PROSITE" id="PS50252"/>
    </source>
</evidence>
<evidence type="ECO:0000256" key="8">
    <source>
        <dbReference type="ARBA" id="ARBA00041469"/>
    </source>
</evidence>
<feature type="domain" description="T-box" evidence="13">
    <location>
        <begin position="148"/>
        <end position="213"/>
    </location>
</feature>
<evidence type="ECO:0000256" key="3">
    <source>
        <dbReference type="ARBA" id="ARBA00023125"/>
    </source>
</evidence>
<dbReference type="InterPro" id="IPR036960">
    <property type="entry name" value="T-box_sf"/>
</dbReference>
<sequence>MFTHTLLVCICIIHIIFHTEHKVYSQKINVVFLPEKKGPTTLSPVPTGLEPTCRFVDLSSSKGGFTGAFLLGDPMFKQSTNQLWLLKISRRAFIAFHGVEHLTLLFLNQSWEAAPGGIPTTSAAPWTCFCPQQQGRWMSCDLTVLSVGFPQIMLNSLHKYEPRIHIVRVGGAQRMITSHCFPETQFIAVTAYQNEEITALKIKYNPFAKAFLDAKERSDHKDLMEEPGDSQQSGSQWGWLIPGTSSLCPPAAPHPQFGGPLSLPSTHGCERYPALRNHRPTPYPSPYAHRNNSPTYSDNPSACLSMLQSHESWPSLGTPAHTSMLPMSHGAGAPTSSSQYPSLWSVSNGAITPGAPTAAMANGLGAQFFRGSPAHAAPLTHPGQASSSSGSPLYEGAPTATDIPDSQYDAAAQARLLASWTPVSPPSM</sequence>
<dbReference type="GO" id="GO:0003007">
    <property type="term" value="P:heart morphogenesis"/>
    <property type="evidence" value="ECO:0007669"/>
    <property type="project" value="TreeGrafter"/>
</dbReference>
<evidence type="ECO:0000256" key="12">
    <source>
        <dbReference type="SAM" id="SignalP"/>
    </source>
</evidence>
<dbReference type="GO" id="GO:0060379">
    <property type="term" value="P:cardiac muscle cell myoblast differentiation"/>
    <property type="evidence" value="ECO:0007669"/>
    <property type="project" value="Ensembl"/>
</dbReference>
<keyword evidence="4" id="KW-0010">Activator</keyword>
<evidence type="ECO:0000256" key="1">
    <source>
        <dbReference type="ARBA" id="ARBA00022473"/>
    </source>
</evidence>
<dbReference type="GO" id="GO:0000981">
    <property type="term" value="F:DNA-binding transcription factor activity, RNA polymerase II-specific"/>
    <property type="evidence" value="ECO:0007669"/>
    <property type="project" value="Ensembl"/>
</dbReference>
<keyword evidence="2" id="KW-0805">Transcription regulation</keyword>
<dbReference type="Pfam" id="PF00907">
    <property type="entry name" value="T-box"/>
    <property type="match status" value="1"/>
</dbReference>
<evidence type="ECO:0000256" key="7">
    <source>
        <dbReference type="ARBA" id="ARBA00040703"/>
    </source>
</evidence>
<dbReference type="InterPro" id="IPR008967">
    <property type="entry name" value="p53-like_TF_DNA-bd_sf"/>
</dbReference>
<evidence type="ECO:0000256" key="10">
    <source>
        <dbReference type="PROSITE-ProRule" id="PRU00201"/>
    </source>
</evidence>
<dbReference type="GO" id="GO:0001570">
    <property type="term" value="P:vasculogenesis"/>
    <property type="evidence" value="ECO:0007669"/>
    <property type="project" value="Ensembl"/>
</dbReference>
<organism evidence="14 15">
    <name type="scientific">Neovison vison</name>
    <name type="common">American mink</name>
    <name type="synonym">Mustela vison</name>
    <dbReference type="NCBI Taxonomy" id="452646"/>
    <lineage>
        <taxon>Eukaryota</taxon>
        <taxon>Metazoa</taxon>
        <taxon>Chordata</taxon>
        <taxon>Craniata</taxon>
        <taxon>Vertebrata</taxon>
        <taxon>Euteleostomi</taxon>
        <taxon>Mammalia</taxon>
        <taxon>Eutheria</taxon>
        <taxon>Laurasiatheria</taxon>
        <taxon>Carnivora</taxon>
        <taxon>Caniformia</taxon>
        <taxon>Musteloidea</taxon>
        <taxon>Mustelidae</taxon>
        <taxon>Mustelinae</taxon>
        <taxon>Neogale</taxon>
    </lineage>
</organism>
<reference evidence="14" key="1">
    <citation type="submission" date="2025-08" db="UniProtKB">
        <authorList>
            <consortium name="Ensembl"/>
        </authorList>
    </citation>
    <scope>IDENTIFICATION</scope>
</reference>
<feature type="region of interest" description="Disordered" evidence="11">
    <location>
        <begin position="268"/>
        <end position="302"/>
    </location>
</feature>
<dbReference type="GO" id="GO:0000978">
    <property type="term" value="F:RNA polymerase II cis-regulatory region sequence-specific DNA binding"/>
    <property type="evidence" value="ECO:0007669"/>
    <property type="project" value="Ensembl"/>
</dbReference>
<keyword evidence="12" id="KW-0732">Signal</keyword>
<dbReference type="GO" id="GO:0007509">
    <property type="term" value="P:mesoderm migration involved in gastrulation"/>
    <property type="evidence" value="ECO:0007669"/>
    <property type="project" value="Ensembl"/>
</dbReference>
<keyword evidence="6 10" id="KW-0539">Nucleus</keyword>
<keyword evidence="5" id="KW-0804">Transcription</keyword>
<dbReference type="GO" id="GO:0045944">
    <property type="term" value="P:positive regulation of transcription by RNA polymerase II"/>
    <property type="evidence" value="ECO:0007669"/>
    <property type="project" value="Ensembl"/>
</dbReference>
<dbReference type="GO" id="GO:0001839">
    <property type="term" value="P:neural plate morphogenesis"/>
    <property type="evidence" value="ECO:0007669"/>
    <property type="project" value="Ensembl"/>
</dbReference>
<dbReference type="SUPFAM" id="SSF49417">
    <property type="entry name" value="p53-like transcription factors"/>
    <property type="match status" value="1"/>
</dbReference>
<dbReference type="GO" id="GO:0005737">
    <property type="term" value="C:cytoplasm"/>
    <property type="evidence" value="ECO:0007669"/>
    <property type="project" value="Ensembl"/>
</dbReference>
<dbReference type="GO" id="GO:0001843">
    <property type="term" value="P:neural tube closure"/>
    <property type="evidence" value="ECO:0007669"/>
    <property type="project" value="Ensembl"/>
</dbReference>
<dbReference type="GO" id="GO:0008283">
    <property type="term" value="P:cell population proliferation"/>
    <property type="evidence" value="ECO:0007669"/>
    <property type="project" value="Ensembl"/>
</dbReference>
<accession>A0A8C7BJP3</accession>
<keyword evidence="15" id="KW-1185">Reference proteome</keyword>
<evidence type="ECO:0000313" key="14">
    <source>
        <dbReference type="Ensembl" id="ENSNVIP00000023596.1"/>
    </source>
</evidence>
<keyword evidence="1" id="KW-0217">Developmental protein</keyword>
<dbReference type="GO" id="GO:0005654">
    <property type="term" value="C:nucleoplasm"/>
    <property type="evidence" value="ECO:0007669"/>
    <property type="project" value="Ensembl"/>
</dbReference>
<proteinExistence type="predicted"/>
<feature type="chain" id="PRO_5034315038" description="T-box transcription factor T" evidence="12">
    <location>
        <begin position="26"/>
        <end position="428"/>
    </location>
</feature>
<dbReference type="GO" id="GO:0000122">
    <property type="term" value="P:negative regulation of transcription by RNA polymerase II"/>
    <property type="evidence" value="ECO:0007669"/>
    <property type="project" value="Ensembl"/>
</dbReference>
<feature type="signal peptide" evidence="12">
    <location>
        <begin position="1"/>
        <end position="25"/>
    </location>
</feature>
<comment type="caution">
    <text evidence="10">Lacks conserved residue(s) required for the propagation of feature annotation.</text>
</comment>
<dbReference type="InterPro" id="IPR002070">
    <property type="entry name" value="TF_Brachyury"/>
</dbReference>
<dbReference type="GO" id="GO:0003714">
    <property type="term" value="F:transcription corepressor activity"/>
    <property type="evidence" value="ECO:0007669"/>
    <property type="project" value="Ensembl"/>
</dbReference>
<dbReference type="GO" id="GO:0061371">
    <property type="term" value="P:determination of heart left/right asymmetry"/>
    <property type="evidence" value="ECO:0007669"/>
    <property type="project" value="Ensembl"/>
</dbReference>
<evidence type="ECO:0000256" key="9">
    <source>
        <dbReference type="ARBA" id="ARBA00042501"/>
    </source>
</evidence>
<dbReference type="GO" id="GO:0007341">
    <property type="term" value="P:penetration of zona pellucida"/>
    <property type="evidence" value="ECO:0007669"/>
    <property type="project" value="Ensembl"/>
</dbReference>
<evidence type="ECO:0000256" key="6">
    <source>
        <dbReference type="ARBA" id="ARBA00023242"/>
    </source>
</evidence>
<name>A0A8C7BJP3_NEOVI</name>
<dbReference type="SMART" id="SM00425">
    <property type="entry name" value="TBOX"/>
    <property type="match status" value="1"/>
</dbReference>
<comment type="subcellular location">
    <subcellularLocation>
        <location evidence="10">Nucleus</location>
    </subcellularLocation>
</comment>
<dbReference type="Ensembl" id="ENSNVIT00000027402.1">
    <property type="protein sequence ID" value="ENSNVIP00000023596.1"/>
    <property type="gene ID" value="ENSNVIG00000018332.1"/>
</dbReference>
<dbReference type="InterPro" id="IPR046360">
    <property type="entry name" value="T-box_DNA-bd"/>
</dbReference>
<dbReference type="PRINTS" id="PR00938">
    <property type="entry name" value="BRACHYURY"/>
</dbReference>
<feature type="region of interest" description="Disordered" evidence="11">
    <location>
        <begin position="373"/>
        <end position="403"/>
    </location>
</feature>
<evidence type="ECO:0000256" key="5">
    <source>
        <dbReference type="ARBA" id="ARBA00023163"/>
    </source>
</evidence>
<dbReference type="Proteomes" id="UP000694425">
    <property type="component" value="Unplaced"/>
</dbReference>
<evidence type="ECO:0000256" key="4">
    <source>
        <dbReference type="ARBA" id="ARBA00023159"/>
    </source>
</evidence>
<dbReference type="GO" id="GO:0006366">
    <property type="term" value="P:transcription by RNA polymerase II"/>
    <property type="evidence" value="ECO:0007669"/>
    <property type="project" value="Ensembl"/>
</dbReference>
<dbReference type="GeneTree" id="ENSGT00940000157912"/>
<dbReference type="GO" id="GO:0036342">
    <property type="term" value="P:post-anal tail morphogenesis"/>
    <property type="evidence" value="ECO:0007669"/>
    <property type="project" value="Ensembl"/>
</dbReference>
<dbReference type="GO" id="GO:0023019">
    <property type="term" value="P:signal transduction involved in regulation of gene expression"/>
    <property type="evidence" value="ECO:0007669"/>
    <property type="project" value="Ensembl"/>
</dbReference>
<dbReference type="PROSITE" id="PS50252">
    <property type="entry name" value="TBOX_3"/>
    <property type="match status" value="1"/>
</dbReference>
<dbReference type="GO" id="GO:0000785">
    <property type="term" value="C:chromatin"/>
    <property type="evidence" value="ECO:0007669"/>
    <property type="project" value="Ensembl"/>
</dbReference>
<dbReference type="PANTHER" id="PTHR11267:SF83">
    <property type="entry name" value="T-BOX TRANSCRIPTION FACTOR T"/>
    <property type="match status" value="1"/>
</dbReference>
<dbReference type="Gene3D" id="2.60.40.820">
    <property type="entry name" value="Transcription factor, T-box"/>
    <property type="match status" value="1"/>
</dbReference>
<dbReference type="PANTHER" id="PTHR11267">
    <property type="entry name" value="T-BOX PROTEIN-RELATED"/>
    <property type="match status" value="1"/>
</dbReference>
<evidence type="ECO:0000313" key="15">
    <source>
        <dbReference type="Proteomes" id="UP000694425"/>
    </source>
</evidence>
<dbReference type="GO" id="GO:0008284">
    <property type="term" value="P:positive regulation of cell population proliferation"/>
    <property type="evidence" value="ECO:0007669"/>
    <property type="project" value="Ensembl"/>
</dbReference>
<dbReference type="PRINTS" id="PR00937">
    <property type="entry name" value="TBOX"/>
</dbReference>
<dbReference type="GO" id="GO:0060349">
    <property type="term" value="P:bone morphogenesis"/>
    <property type="evidence" value="ECO:0007669"/>
    <property type="project" value="Ensembl"/>
</dbReference>
<dbReference type="GO" id="GO:0048706">
    <property type="term" value="P:embryonic skeletal system development"/>
    <property type="evidence" value="ECO:0007669"/>
    <property type="project" value="Ensembl"/>
</dbReference>
<dbReference type="GO" id="GO:0014028">
    <property type="term" value="P:notochord formation"/>
    <property type="evidence" value="ECO:0007669"/>
    <property type="project" value="Ensembl"/>
</dbReference>
<dbReference type="InterPro" id="IPR001699">
    <property type="entry name" value="TF_T-box"/>
</dbReference>
<keyword evidence="3 10" id="KW-0238">DNA-binding</keyword>
<evidence type="ECO:0000256" key="2">
    <source>
        <dbReference type="ARBA" id="ARBA00023015"/>
    </source>
</evidence>
<dbReference type="GO" id="GO:0061629">
    <property type="term" value="F:RNA polymerase II-specific DNA-binding transcription factor binding"/>
    <property type="evidence" value="ECO:0007669"/>
    <property type="project" value="Ensembl"/>
</dbReference>
<dbReference type="AlphaFoldDB" id="A0A8C7BJP3"/>
<feature type="compositionally biased region" description="Polar residues" evidence="11">
    <location>
        <begin position="290"/>
        <end position="302"/>
    </location>
</feature>
<reference evidence="14" key="2">
    <citation type="submission" date="2025-09" db="UniProtKB">
        <authorList>
            <consortium name="Ensembl"/>
        </authorList>
    </citation>
    <scope>IDENTIFICATION</scope>
</reference>
<dbReference type="GO" id="GO:0001708">
    <property type="term" value="P:cell fate specification"/>
    <property type="evidence" value="ECO:0007669"/>
    <property type="project" value="TreeGrafter"/>
</dbReference>
<dbReference type="GO" id="GO:0001756">
    <property type="term" value="P:somitogenesis"/>
    <property type="evidence" value="ECO:0007669"/>
    <property type="project" value="Ensembl"/>
</dbReference>